<evidence type="ECO:0000256" key="2">
    <source>
        <dbReference type="ARBA" id="ARBA00005051"/>
    </source>
</evidence>
<comment type="pathway">
    <text evidence="9">Cofactor biosynthesis; tetrahydrofolate biosynthesis; 2-amino-4-hydroxy-6-hydroxymethyl-7,8-dihydropteridine diphosphate from 7,8-dihydroneopterin triphosphate: step 3/4.</text>
</comment>
<keyword evidence="7" id="KW-0067">ATP-binding</keyword>
<evidence type="ECO:0000256" key="6">
    <source>
        <dbReference type="ARBA" id="ARBA00022777"/>
    </source>
</evidence>
<comment type="function">
    <text evidence="9">Catalyzes the conversion of 7,8-dihydroneopterin to 6-hydroxymethyl-7,8-dihydropterin.</text>
</comment>
<keyword evidence="5" id="KW-0547">Nucleotide-binding</keyword>
<feature type="domain" description="7,8-dihydro-6-hydroxymethylpterin-pyrophosphokinase" evidence="10">
    <location>
        <begin position="220"/>
        <end position="231"/>
    </location>
</feature>
<comment type="similarity">
    <text evidence="3">In the N-terminal section; belongs to the DHNA family.</text>
</comment>
<evidence type="ECO:0000256" key="3">
    <source>
        <dbReference type="ARBA" id="ARBA00009640"/>
    </source>
</evidence>
<dbReference type="NCBIfam" id="TIGR01498">
    <property type="entry name" value="folK"/>
    <property type="match status" value="1"/>
</dbReference>
<dbReference type="Pfam" id="PF01288">
    <property type="entry name" value="HPPK"/>
    <property type="match status" value="1"/>
</dbReference>
<keyword evidence="12" id="KW-1185">Reference proteome</keyword>
<name>A0ABU0AY15_9FIRM</name>
<dbReference type="SUPFAM" id="SSF55083">
    <property type="entry name" value="6-hydroxymethyl-7,8-dihydropterin pyrophosphokinase, HPPK"/>
    <property type="match status" value="1"/>
</dbReference>
<gene>
    <name evidence="11" type="ORF">J2Z49_000469</name>
</gene>
<dbReference type="NCBIfam" id="TIGR00525">
    <property type="entry name" value="folB"/>
    <property type="match status" value="1"/>
</dbReference>
<evidence type="ECO:0000256" key="5">
    <source>
        <dbReference type="ARBA" id="ARBA00022741"/>
    </source>
</evidence>
<evidence type="ECO:0000256" key="7">
    <source>
        <dbReference type="ARBA" id="ARBA00022840"/>
    </source>
</evidence>
<dbReference type="PANTHER" id="PTHR43071:SF1">
    <property type="entry name" value="2-AMINO-4-HYDROXY-6-HYDROXYMETHYLDIHYDROPTERIDINE PYROPHOSPHOKINASE"/>
    <property type="match status" value="1"/>
</dbReference>
<protein>
    <recommendedName>
        <fullName evidence="9">Bifunctional folate synthesis protein</fullName>
    </recommendedName>
    <domain>
        <recommendedName>
            <fullName evidence="9">Dihydroneopterin aldolase</fullName>
            <shortName evidence="9">DHNA</shortName>
            <ecNumber evidence="9">4.1.2.25</ecNumber>
        </recommendedName>
        <alternativeName>
            <fullName evidence="9">7,8-dihydroneopterin aldolase</fullName>
        </alternativeName>
    </domain>
    <domain>
        <recommendedName>
            <fullName evidence="9">2-amino-4-hydroxy-6-hydroxymethyldihydropteridine pyrophosphokinase</fullName>
            <ecNumber evidence="9">2.7.6.3</ecNumber>
        </recommendedName>
        <alternativeName>
            <fullName evidence="9">6-hydroxymethyl-7,8-dihydropterin pyrophosphokinase</fullName>
            <shortName evidence="9">PPPK</shortName>
        </alternativeName>
        <alternativeName>
            <fullName evidence="9">7,8-dihydro-6-hydroxymethylpterin pyrophosphokinase</fullName>
            <shortName evidence="9">HPPK</shortName>
        </alternativeName>
    </domain>
</protein>
<dbReference type="CDD" id="cd00483">
    <property type="entry name" value="HPPK"/>
    <property type="match status" value="1"/>
</dbReference>
<dbReference type="EC" id="2.7.6.3" evidence="9"/>
<dbReference type="PROSITE" id="PS00794">
    <property type="entry name" value="HPPK"/>
    <property type="match status" value="1"/>
</dbReference>
<sequence length="294" mass="32570">MDRLILKGMEFYGYHGVLPQEQYLGQRFYVDVELSLDLAPAGRADDPEQTVNYARVFRLVEEVVTGAPCRLIEAVAEKVAGAILEHFPVNEVLVRVKKPGAPVPGHFEYMGVEIRRRKDAVHDGTPGGSARHPSTAYIGLGSNMGDKKGYLRAALEMLQEIPGITLLRVAPFYRTDPVGYTDQDWFVNTVAEIKTTLSPRELLAACLEVENHLGRVRGVRWGPRVIDLDLLLYNGQVIDEPDLVVPHPRMHERAFVLVPLADLAPDLVIPGRGGVRELLAGVGRQGVEQLVEQL</sequence>
<dbReference type="InterPro" id="IPR006157">
    <property type="entry name" value="FolB_dom"/>
</dbReference>
<dbReference type="PANTHER" id="PTHR43071">
    <property type="entry name" value="2-AMINO-4-HYDROXY-6-HYDROXYMETHYLDIHYDROPTERIDINE PYROPHOSPHOKINASE"/>
    <property type="match status" value="1"/>
</dbReference>
<evidence type="ECO:0000256" key="1">
    <source>
        <dbReference type="ARBA" id="ARBA00000198"/>
    </source>
</evidence>
<dbReference type="CDD" id="cd00534">
    <property type="entry name" value="DHNA_DHNTPE"/>
    <property type="match status" value="1"/>
</dbReference>
<dbReference type="Pfam" id="PF02152">
    <property type="entry name" value="FolB"/>
    <property type="match status" value="1"/>
</dbReference>
<dbReference type="Proteomes" id="UP001225644">
    <property type="component" value="Unassembled WGS sequence"/>
</dbReference>
<proteinExistence type="inferred from homology"/>
<evidence type="ECO:0000259" key="10">
    <source>
        <dbReference type="PROSITE" id="PS00794"/>
    </source>
</evidence>
<reference evidence="11 12" key="1">
    <citation type="submission" date="2023-07" db="EMBL/GenBank/DDBJ databases">
        <title>Genomic Encyclopedia of Type Strains, Phase IV (KMG-IV): sequencing the most valuable type-strain genomes for metagenomic binning, comparative biology and taxonomic classification.</title>
        <authorList>
            <person name="Goeker M."/>
        </authorList>
    </citation>
    <scope>NUCLEOTIDE SEQUENCE [LARGE SCALE GENOMIC DNA]</scope>
    <source>
        <strain evidence="11 12">DSM 12396</strain>
    </source>
</reference>
<evidence type="ECO:0000256" key="4">
    <source>
        <dbReference type="ARBA" id="ARBA00022679"/>
    </source>
</evidence>
<keyword evidence="8 9" id="KW-0289">Folate biosynthesis</keyword>
<comment type="catalytic activity">
    <reaction evidence="1">
        <text>6-hydroxymethyl-7,8-dihydropterin + ATP = (7,8-dihydropterin-6-yl)methyl diphosphate + AMP + H(+)</text>
        <dbReference type="Rhea" id="RHEA:11412"/>
        <dbReference type="ChEBI" id="CHEBI:15378"/>
        <dbReference type="ChEBI" id="CHEBI:30616"/>
        <dbReference type="ChEBI" id="CHEBI:44841"/>
        <dbReference type="ChEBI" id="CHEBI:72950"/>
        <dbReference type="ChEBI" id="CHEBI:456215"/>
        <dbReference type="EC" id="2.7.6.3"/>
    </reaction>
</comment>
<comment type="catalytic activity">
    <reaction evidence="9">
        <text>7,8-dihydroneopterin = 6-hydroxymethyl-7,8-dihydropterin + glycolaldehyde</text>
        <dbReference type="Rhea" id="RHEA:10540"/>
        <dbReference type="ChEBI" id="CHEBI:17001"/>
        <dbReference type="ChEBI" id="CHEBI:17071"/>
        <dbReference type="ChEBI" id="CHEBI:44841"/>
        <dbReference type="EC" id="4.1.2.25"/>
    </reaction>
</comment>
<keyword evidence="9" id="KW-0456">Lyase</keyword>
<dbReference type="InterPro" id="IPR035907">
    <property type="entry name" value="Hppk_sf"/>
</dbReference>
<evidence type="ECO:0000313" key="11">
    <source>
        <dbReference type="EMBL" id="MDQ0285376.1"/>
    </source>
</evidence>
<dbReference type="SMART" id="SM00905">
    <property type="entry name" value="FolB"/>
    <property type="match status" value="1"/>
</dbReference>
<dbReference type="EMBL" id="JAUSUX010000002">
    <property type="protein sequence ID" value="MDQ0285376.1"/>
    <property type="molecule type" value="Genomic_DNA"/>
</dbReference>
<accession>A0ABU0AY15</accession>
<comment type="pathway">
    <text evidence="2">Cofactor biosynthesis; tetrahydrofolate biosynthesis; 2-amino-4-hydroxy-6-hydroxymethyl-7,8-dihydropteridine diphosphate from 7,8-dihydroneopterin triphosphate: step 4/4.</text>
</comment>
<dbReference type="EC" id="4.1.2.25" evidence="9"/>
<keyword evidence="6" id="KW-0418">Kinase</keyword>
<dbReference type="NCBIfam" id="TIGR00526">
    <property type="entry name" value="folB_dom"/>
    <property type="match status" value="1"/>
</dbReference>
<dbReference type="InterPro" id="IPR000550">
    <property type="entry name" value="Hppk"/>
</dbReference>
<dbReference type="Gene3D" id="3.30.70.560">
    <property type="entry name" value="7,8-Dihydro-6-hydroxymethylpterin-pyrophosphokinase HPPK"/>
    <property type="match status" value="1"/>
</dbReference>
<organism evidence="11 12">
    <name type="scientific">Desulfofundulus luciae</name>
    <dbReference type="NCBI Taxonomy" id="74702"/>
    <lineage>
        <taxon>Bacteria</taxon>
        <taxon>Bacillati</taxon>
        <taxon>Bacillota</taxon>
        <taxon>Clostridia</taxon>
        <taxon>Eubacteriales</taxon>
        <taxon>Peptococcaceae</taxon>
        <taxon>Desulfofundulus</taxon>
    </lineage>
</organism>
<comment type="similarity">
    <text evidence="9">Belongs to the DHNA family.</text>
</comment>
<dbReference type="Gene3D" id="3.30.1130.10">
    <property type="match status" value="1"/>
</dbReference>
<dbReference type="InterPro" id="IPR043133">
    <property type="entry name" value="GTP-CH-I_C/QueF"/>
</dbReference>
<evidence type="ECO:0000256" key="8">
    <source>
        <dbReference type="ARBA" id="ARBA00022909"/>
    </source>
</evidence>
<evidence type="ECO:0000256" key="9">
    <source>
        <dbReference type="RuleBase" id="RU362079"/>
    </source>
</evidence>
<dbReference type="InterPro" id="IPR006156">
    <property type="entry name" value="Dihydroneopterin_aldolase"/>
</dbReference>
<dbReference type="RefSeq" id="WP_307399495.1">
    <property type="nucleotide sequence ID" value="NZ_JAUSUX010000002.1"/>
</dbReference>
<evidence type="ECO:0000313" key="12">
    <source>
        <dbReference type="Proteomes" id="UP001225644"/>
    </source>
</evidence>
<comment type="caution">
    <text evidence="11">The sequence shown here is derived from an EMBL/GenBank/DDBJ whole genome shotgun (WGS) entry which is preliminary data.</text>
</comment>
<dbReference type="SUPFAM" id="SSF55620">
    <property type="entry name" value="Tetrahydrobiopterin biosynthesis enzymes-like"/>
    <property type="match status" value="1"/>
</dbReference>
<keyword evidence="4" id="KW-0808">Transferase</keyword>